<dbReference type="AlphaFoldDB" id="A0A0C2SBJ1"/>
<evidence type="ECO:0000313" key="2">
    <source>
        <dbReference type="Proteomes" id="UP000054549"/>
    </source>
</evidence>
<protein>
    <submittedName>
        <fullName evidence="1">Uncharacterized protein</fullName>
    </submittedName>
</protein>
<evidence type="ECO:0000313" key="1">
    <source>
        <dbReference type="EMBL" id="KIL60215.1"/>
    </source>
</evidence>
<gene>
    <name evidence="1" type="ORF">M378DRAFT_14294</name>
</gene>
<reference evidence="1 2" key="1">
    <citation type="submission" date="2014-04" db="EMBL/GenBank/DDBJ databases">
        <title>Evolutionary Origins and Diversification of the Mycorrhizal Mutualists.</title>
        <authorList>
            <consortium name="DOE Joint Genome Institute"/>
            <consortium name="Mycorrhizal Genomics Consortium"/>
            <person name="Kohler A."/>
            <person name="Kuo A."/>
            <person name="Nagy L.G."/>
            <person name="Floudas D."/>
            <person name="Copeland A."/>
            <person name="Barry K.W."/>
            <person name="Cichocki N."/>
            <person name="Veneault-Fourrey C."/>
            <person name="LaButti K."/>
            <person name="Lindquist E.A."/>
            <person name="Lipzen A."/>
            <person name="Lundell T."/>
            <person name="Morin E."/>
            <person name="Murat C."/>
            <person name="Riley R."/>
            <person name="Ohm R."/>
            <person name="Sun H."/>
            <person name="Tunlid A."/>
            <person name="Henrissat B."/>
            <person name="Grigoriev I.V."/>
            <person name="Hibbett D.S."/>
            <person name="Martin F."/>
        </authorList>
    </citation>
    <scope>NUCLEOTIDE SEQUENCE [LARGE SCALE GENOMIC DNA]</scope>
    <source>
        <strain evidence="1 2">Koide BX008</strain>
    </source>
</reference>
<dbReference type="InParanoid" id="A0A0C2SBJ1"/>
<dbReference type="HOGENOM" id="CLU_2196279_0_0_1"/>
<proteinExistence type="predicted"/>
<name>A0A0C2SBJ1_AMAMK</name>
<sequence length="108" mass="11817">MPRTLAQLAMHEAGLVQLKRKWESFKSPPGSTSPSSLLPYNLMSSTTINTPAVPIPTGTVFEGSKESEQVDRIWSLCLSASGDRHHHNSCITVFTTFPITSINDTTKT</sequence>
<accession>A0A0C2SBJ1</accession>
<dbReference type="EMBL" id="KN818302">
    <property type="protein sequence ID" value="KIL60215.1"/>
    <property type="molecule type" value="Genomic_DNA"/>
</dbReference>
<organism evidence="1 2">
    <name type="scientific">Amanita muscaria (strain Koide BX008)</name>
    <dbReference type="NCBI Taxonomy" id="946122"/>
    <lineage>
        <taxon>Eukaryota</taxon>
        <taxon>Fungi</taxon>
        <taxon>Dikarya</taxon>
        <taxon>Basidiomycota</taxon>
        <taxon>Agaricomycotina</taxon>
        <taxon>Agaricomycetes</taxon>
        <taxon>Agaricomycetidae</taxon>
        <taxon>Agaricales</taxon>
        <taxon>Pluteineae</taxon>
        <taxon>Amanitaceae</taxon>
        <taxon>Amanita</taxon>
    </lineage>
</organism>
<dbReference type="Proteomes" id="UP000054549">
    <property type="component" value="Unassembled WGS sequence"/>
</dbReference>
<keyword evidence="2" id="KW-1185">Reference proteome</keyword>